<name>A0A7G7CPI0_9CORY</name>
<evidence type="ECO:0000313" key="1">
    <source>
        <dbReference type="EMBL" id="QNE89496.1"/>
    </source>
</evidence>
<dbReference type="AlphaFoldDB" id="A0A7G7CPI0"/>
<accession>A0A7G7CPI0</accession>
<dbReference type="KEGG" id="cik:H0194_10830"/>
<proteinExistence type="predicted"/>
<dbReference type="EMBL" id="CP059404">
    <property type="protein sequence ID" value="QNE89496.1"/>
    <property type="molecule type" value="Genomic_DNA"/>
</dbReference>
<gene>
    <name evidence="1" type="ORF">H0194_10830</name>
</gene>
<reference evidence="1 2" key="1">
    <citation type="submission" date="2020-07" db="EMBL/GenBank/DDBJ databases">
        <title>Complete genome and description of Corynebacterium incognita strain Marseille-Q3630 sp. nov.</title>
        <authorList>
            <person name="Boxberger M."/>
        </authorList>
    </citation>
    <scope>NUCLEOTIDE SEQUENCE [LARGE SCALE GENOMIC DNA]</scope>
    <source>
        <strain evidence="1 2">Marseille-Q3630</strain>
    </source>
</reference>
<dbReference type="Proteomes" id="UP000515743">
    <property type="component" value="Chromosome"/>
</dbReference>
<protein>
    <submittedName>
        <fullName evidence="1">Uncharacterized protein</fullName>
    </submittedName>
</protein>
<dbReference type="RefSeq" id="WP_185175870.1">
    <property type="nucleotide sequence ID" value="NZ_CP059404.1"/>
</dbReference>
<keyword evidence="2" id="KW-1185">Reference proteome</keyword>
<evidence type="ECO:0000313" key="2">
    <source>
        <dbReference type="Proteomes" id="UP000515743"/>
    </source>
</evidence>
<sequence length="70" mass="7897">MDHHVQCDCCQVDAVGDDRFLVEWGHNLGEQGSYRLHVTGIAAAITAWTSFAEDDRTAFNTHDWKFVTEA</sequence>
<organism evidence="1 2">
    <name type="scientific">Corynebacterium incognita</name>
    <dbReference type="NCBI Taxonomy" id="2754725"/>
    <lineage>
        <taxon>Bacteria</taxon>
        <taxon>Bacillati</taxon>
        <taxon>Actinomycetota</taxon>
        <taxon>Actinomycetes</taxon>
        <taxon>Mycobacteriales</taxon>
        <taxon>Corynebacteriaceae</taxon>
        <taxon>Corynebacterium</taxon>
    </lineage>
</organism>